<dbReference type="HOGENOM" id="CLU_557902_0_0_1"/>
<evidence type="ECO:0000313" key="3">
    <source>
        <dbReference type="Proteomes" id="UP000027073"/>
    </source>
</evidence>
<accession>A0A067NDA8</accession>
<feature type="region of interest" description="Disordered" evidence="1">
    <location>
        <begin position="138"/>
        <end position="159"/>
    </location>
</feature>
<reference evidence="3" key="1">
    <citation type="journal article" date="2014" name="Proc. Natl. Acad. Sci. U.S.A.">
        <title>Extensive sampling of basidiomycete genomes demonstrates inadequacy of the white-rot/brown-rot paradigm for wood decay fungi.</title>
        <authorList>
            <person name="Riley R."/>
            <person name="Salamov A.A."/>
            <person name="Brown D.W."/>
            <person name="Nagy L.G."/>
            <person name="Floudas D."/>
            <person name="Held B.W."/>
            <person name="Levasseur A."/>
            <person name="Lombard V."/>
            <person name="Morin E."/>
            <person name="Otillar R."/>
            <person name="Lindquist E.A."/>
            <person name="Sun H."/>
            <person name="LaButti K.M."/>
            <person name="Schmutz J."/>
            <person name="Jabbour D."/>
            <person name="Luo H."/>
            <person name="Baker S.E."/>
            <person name="Pisabarro A.G."/>
            <person name="Walton J.D."/>
            <person name="Blanchette R.A."/>
            <person name="Henrissat B."/>
            <person name="Martin F."/>
            <person name="Cullen D."/>
            <person name="Hibbett D.S."/>
            <person name="Grigoriev I.V."/>
        </authorList>
    </citation>
    <scope>NUCLEOTIDE SEQUENCE [LARGE SCALE GENOMIC DNA]</scope>
    <source>
        <strain evidence="3">PC15</strain>
    </source>
</reference>
<organism evidence="2 3">
    <name type="scientific">Pleurotus ostreatus (strain PC15)</name>
    <name type="common">Oyster mushroom</name>
    <dbReference type="NCBI Taxonomy" id="1137138"/>
    <lineage>
        <taxon>Eukaryota</taxon>
        <taxon>Fungi</taxon>
        <taxon>Dikarya</taxon>
        <taxon>Basidiomycota</taxon>
        <taxon>Agaricomycotina</taxon>
        <taxon>Agaricomycetes</taxon>
        <taxon>Agaricomycetidae</taxon>
        <taxon>Agaricales</taxon>
        <taxon>Pleurotineae</taxon>
        <taxon>Pleurotaceae</taxon>
        <taxon>Pleurotus</taxon>
    </lineage>
</organism>
<dbReference type="EMBL" id="KL198014">
    <property type="protein sequence ID" value="KDQ22112.1"/>
    <property type="molecule type" value="Genomic_DNA"/>
</dbReference>
<feature type="compositionally biased region" description="Polar residues" evidence="1">
    <location>
        <begin position="138"/>
        <end position="150"/>
    </location>
</feature>
<name>A0A067NDA8_PLEO1</name>
<evidence type="ECO:0000256" key="1">
    <source>
        <dbReference type="SAM" id="MobiDB-lite"/>
    </source>
</evidence>
<dbReference type="VEuPathDB" id="FungiDB:PLEOSDRAFT_163017"/>
<dbReference type="AlphaFoldDB" id="A0A067NDA8"/>
<dbReference type="InParanoid" id="A0A067NDA8"/>
<evidence type="ECO:0000313" key="2">
    <source>
        <dbReference type="EMBL" id="KDQ22112.1"/>
    </source>
</evidence>
<sequence length="489" mass="54332">MITAAPAQNAQIHPIELARPLTSLAESVSNSIAPLYSLHIALAQAYGEKSQQVQLFSKSKKIIGAEWESWLSFLRECIGYARNYIALCQSLQTGSPMHHESLAHAIISHLQKICSDIERLRKSYAAAVEQFASLAQTYNPPSRTTTNQGRSKTRRGPPRTNLPVILQAFAVTMKTLRTSSTHLGDLSAFWADHSSRLLKMSAATNSLKALVQSGRLPSELATWTKFHETLRQTSSNITSYCDAAAVTPIIPSGKLGKATVNIRFSMDCNATPLDGSERSKIQEAGYYEVLTAPYQYNMSDLIKLTMEIQKGVERFASEARQTPKGLPYPLQSQVDKYNSTVSEIETIAVVGAAFYSLVQELGKKNDAAIASSLLSHAMTEIAGRSAREDRSTTEKQGPNAGMLQDFVSRLQQLIQRLIDLDHFWFGLLAGVEYLSVKGLIDVTDRNGQNVVWDRQRVDYERYKTQVQSRGLSSGEERFSRGWRRFLCLA</sequence>
<protein>
    <submittedName>
        <fullName evidence="2">Uncharacterized protein</fullName>
    </submittedName>
</protein>
<proteinExistence type="predicted"/>
<dbReference type="Proteomes" id="UP000027073">
    <property type="component" value="Unassembled WGS sequence"/>
</dbReference>
<gene>
    <name evidence="2" type="ORF">PLEOSDRAFT_163017</name>
</gene>
<dbReference type="OrthoDB" id="2985314at2759"/>